<dbReference type="Pfam" id="PF02970">
    <property type="entry name" value="TBCA"/>
    <property type="match status" value="1"/>
</dbReference>
<reference evidence="4 5" key="1">
    <citation type="journal article" date="2024" name="IMA Fungus">
        <title>IMA Genome - F19 : A genome assembly and annotation guide to empower mycologists, including annotated draft genome sequences of Ceratocystis pirilliformis, Diaporthe australafricana, Fusarium ophioides, Paecilomyces lecythidis, and Sporothrix stenoceras.</title>
        <authorList>
            <person name="Aylward J."/>
            <person name="Wilson A.M."/>
            <person name="Visagie C.M."/>
            <person name="Spraker J."/>
            <person name="Barnes I."/>
            <person name="Buitendag C."/>
            <person name="Ceriani C."/>
            <person name="Del Mar Angel L."/>
            <person name="du Plessis D."/>
            <person name="Fuchs T."/>
            <person name="Gasser K."/>
            <person name="Kramer D."/>
            <person name="Li W."/>
            <person name="Munsamy K."/>
            <person name="Piso A."/>
            <person name="Price J.L."/>
            <person name="Sonnekus B."/>
            <person name="Thomas C."/>
            <person name="van der Nest A."/>
            <person name="van Dijk A."/>
            <person name="van Heerden A."/>
            <person name="van Vuuren N."/>
            <person name="Yilmaz N."/>
            <person name="Duong T.A."/>
            <person name="van der Merwe N.A."/>
            <person name="Wingfield M.J."/>
            <person name="Wingfield B.D."/>
        </authorList>
    </citation>
    <scope>NUCLEOTIDE SEQUENCE [LARGE SCALE GENOMIC DNA]</scope>
    <source>
        <strain evidence="4 5">CMW 18167</strain>
    </source>
</reference>
<evidence type="ECO:0000256" key="2">
    <source>
        <dbReference type="ARBA" id="ARBA00023186"/>
    </source>
</evidence>
<name>A0ABR3Y2T4_9EURO</name>
<evidence type="ECO:0000256" key="3">
    <source>
        <dbReference type="SAM" id="MobiDB-lite"/>
    </source>
</evidence>
<dbReference type="InterPro" id="IPR004226">
    <property type="entry name" value="TBCA"/>
</dbReference>
<dbReference type="EMBL" id="JAVDPF010000006">
    <property type="protein sequence ID" value="KAL1882393.1"/>
    <property type="molecule type" value="Genomic_DNA"/>
</dbReference>
<comment type="caution">
    <text evidence="4">The sequence shown here is derived from an EMBL/GenBank/DDBJ whole genome shotgun (WGS) entry which is preliminary data.</text>
</comment>
<evidence type="ECO:0000313" key="4">
    <source>
        <dbReference type="EMBL" id="KAL1882393.1"/>
    </source>
</evidence>
<accession>A0ABR3Y2T4</accession>
<dbReference type="InterPro" id="IPR036126">
    <property type="entry name" value="TBCA_sf"/>
</dbReference>
<sequence length="302" mass="33917">MSSTSYSLDGYQDEAAPTYEESLDASRFVYREEKKESSRRPPSFSLGKQLEEARARRIEDMLETYVNPLVFSLGQTGLYKNTFFLVPSNVIALQTTSMSTETKILGFPDGSPASLIWLIGEEHTLEFWRQPAAMKELESCLKAHLVGTGHNLEDEVSNEITDNVSSDRNTQTLVPVKKPFWVKMAPPSPLSIATSSLQRLVKEEASYHRELQQQEQRVQRLEAETRPDEDGNREYALNQERRAVEETKAVLPTLKPKISAALEKLEALLVEEGQKGDQSNVEQINAAKDAVAQAKTALREVS</sequence>
<evidence type="ECO:0000313" key="5">
    <source>
        <dbReference type="Proteomes" id="UP001583193"/>
    </source>
</evidence>
<evidence type="ECO:0008006" key="6">
    <source>
        <dbReference type="Google" id="ProtNLM"/>
    </source>
</evidence>
<dbReference type="SUPFAM" id="SSF46988">
    <property type="entry name" value="Tubulin chaperone cofactor A"/>
    <property type="match status" value="1"/>
</dbReference>
<organism evidence="4 5">
    <name type="scientific">Paecilomyces lecythidis</name>
    <dbReference type="NCBI Taxonomy" id="3004212"/>
    <lineage>
        <taxon>Eukaryota</taxon>
        <taxon>Fungi</taxon>
        <taxon>Dikarya</taxon>
        <taxon>Ascomycota</taxon>
        <taxon>Pezizomycotina</taxon>
        <taxon>Eurotiomycetes</taxon>
        <taxon>Eurotiomycetidae</taxon>
        <taxon>Eurotiales</taxon>
        <taxon>Thermoascaceae</taxon>
        <taxon>Paecilomyces</taxon>
    </lineage>
</organism>
<dbReference type="Gene3D" id="1.20.58.90">
    <property type="match status" value="1"/>
</dbReference>
<proteinExistence type="inferred from homology"/>
<protein>
    <recommendedName>
        <fullName evidence="6">Tubulin-specific chaperone A</fullName>
    </recommendedName>
</protein>
<dbReference type="PANTHER" id="PTHR21500">
    <property type="entry name" value="TUBULIN-SPECIFIC CHAPERONE A"/>
    <property type="match status" value="1"/>
</dbReference>
<feature type="region of interest" description="Disordered" evidence="3">
    <location>
        <begin position="211"/>
        <end position="235"/>
    </location>
</feature>
<gene>
    <name evidence="4" type="ORF">Plec18167_002809</name>
</gene>
<dbReference type="Proteomes" id="UP001583193">
    <property type="component" value="Unassembled WGS sequence"/>
</dbReference>
<evidence type="ECO:0000256" key="1">
    <source>
        <dbReference type="ARBA" id="ARBA00006806"/>
    </source>
</evidence>
<keyword evidence="2" id="KW-0143">Chaperone</keyword>
<comment type="similarity">
    <text evidence="1">Belongs to the TBCA family.</text>
</comment>
<dbReference type="PANTHER" id="PTHR21500:SF0">
    <property type="entry name" value="TUBULIN-SPECIFIC CHAPERONE A"/>
    <property type="match status" value="1"/>
</dbReference>
<keyword evidence="5" id="KW-1185">Reference proteome</keyword>